<evidence type="ECO:0000256" key="1">
    <source>
        <dbReference type="SAM" id="MobiDB-lite"/>
    </source>
</evidence>
<dbReference type="EMBL" id="CDMZ01002960">
    <property type="protein sequence ID" value="CEM44579.1"/>
    <property type="molecule type" value="Genomic_DNA"/>
</dbReference>
<feature type="region of interest" description="Disordered" evidence="1">
    <location>
        <begin position="486"/>
        <end position="588"/>
    </location>
</feature>
<feature type="region of interest" description="Disordered" evidence="1">
    <location>
        <begin position="441"/>
        <end position="470"/>
    </location>
</feature>
<feature type="compositionally biased region" description="Polar residues" evidence="1">
    <location>
        <begin position="538"/>
        <end position="550"/>
    </location>
</feature>
<feature type="compositionally biased region" description="Polar residues" evidence="1">
    <location>
        <begin position="391"/>
        <end position="405"/>
    </location>
</feature>
<name>A0A0G4HJZ9_9ALVE</name>
<dbReference type="VEuPathDB" id="CryptoDB:Cvel_28433"/>
<feature type="compositionally biased region" description="Pro residues" evidence="1">
    <location>
        <begin position="782"/>
        <end position="799"/>
    </location>
</feature>
<feature type="compositionally biased region" description="Basic and acidic residues" evidence="1">
    <location>
        <begin position="140"/>
        <end position="150"/>
    </location>
</feature>
<feature type="region of interest" description="Disordered" evidence="1">
    <location>
        <begin position="1"/>
        <end position="186"/>
    </location>
</feature>
<feature type="compositionally biased region" description="Polar residues" evidence="1">
    <location>
        <begin position="630"/>
        <end position="649"/>
    </location>
</feature>
<organism evidence="2">
    <name type="scientific">Chromera velia CCMP2878</name>
    <dbReference type="NCBI Taxonomy" id="1169474"/>
    <lineage>
        <taxon>Eukaryota</taxon>
        <taxon>Sar</taxon>
        <taxon>Alveolata</taxon>
        <taxon>Colpodellida</taxon>
        <taxon>Chromeraceae</taxon>
        <taxon>Chromera</taxon>
    </lineage>
</organism>
<feature type="region of interest" description="Disordered" evidence="1">
    <location>
        <begin position="306"/>
        <end position="412"/>
    </location>
</feature>
<feature type="compositionally biased region" description="Polar residues" evidence="1">
    <location>
        <begin position="443"/>
        <end position="452"/>
    </location>
</feature>
<dbReference type="PhylomeDB" id="A0A0G4HJZ9"/>
<sequence>MDSFLQEGGRSDAGVASQDSTEEFVEGGAAELETQREEVVAAVAAGESAVSGRAPPGAGGQNRQGQRLSGGGLTPQNGHGRAVKRKTVGRRREGESAGGRARAPVEGSGTWPGMEDRSEQDQGSPAGGSTPHQATPRGFECSRGDRRTSVKVEVTTAPNLFTPEGWGQRTRSPRPVRLPQFLDPPDDIPDWADQDDPGLTTGSSEAILRSYQRIMRLYEELFALRGIFEGRRRDDTVRVGPSGGGGPLLTEIPSVSRAAPTLTDPPSRGVEELGGKVWRALCERERVNDTLEEYARELFLRHLGQGDQREHGQTRPHQLGGAAASVPQTPQSQMPLRGGRQSHEQSFSSVAAGPTIPPPNVQPPLGSETAQPGDPGLQVMMAGGCHPAYSGQATPPQYTNGNPPQSHRGAQPGANIIPRLLISPPSQSSWQVTLPQEMVAGQGATQRNTTQLGERRRASSSSIRRNGKGGTHAAVVAALPLAQGLSSSPAAAAGGSQAVVSRRSGGGGKAKPRAAPPQAIGGKRDRGHLTPPDDIQTDGLTNPPSPSAQKDSPKRPKSAVLPPPPPPSLPNYSKSLSQTLTNSLRTSLPDRRVAASAVAMVPPPLIPIVEKAPGQPPTGPRETAAAGCGSPSTLGKRNWESATVATPSDSAGGRPYLTFPHLTAPRQGESVFSTPPRRQSPGQTLPEFGHNTQPRLGPNTDDGTEPTALSLAGLPPLGARTEALTKQQTREGPPEGTLMDAFVGDRGFFTGSAVPQTAEPSVSLSPPLHQPPQPSRVTATPDPLPPPGSSLLFPPPVSSRPPQDSGGEDSGAMLGLGRQAAAPEGNGGAL</sequence>
<feature type="region of interest" description="Disordered" evidence="1">
    <location>
        <begin position="607"/>
        <end position="830"/>
    </location>
</feature>
<proteinExistence type="predicted"/>
<evidence type="ECO:0000313" key="2">
    <source>
        <dbReference type="EMBL" id="CEM44579.1"/>
    </source>
</evidence>
<dbReference type="AlphaFoldDB" id="A0A0G4HJZ9"/>
<reference evidence="2" key="1">
    <citation type="submission" date="2014-11" db="EMBL/GenBank/DDBJ databases">
        <authorList>
            <person name="Otto D Thomas"/>
            <person name="Naeem Raeece"/>
        </authorList>
    </citation>
    <scope>NUCLEOTIDE SEQUENCE</scope>
</reference>
<feature type="compositionally biased region" description="Polar residues" evidence="1">
    <location>
        <begin position="670"/>
        <end position="683"/>
    </location>
</feature>
<feature type="compositionally biased region" description="Low complexity" evidence="1">
    <location>
        <begin position="486"/>
        <end position="503"/>
    </location>
</feature>
<feature type="compositionally biased region" description="Gly residues" evidence="1">
    <location>
        <begin position="57"/>
        <end position="73"/>
    </location>
</feature>
<feature type="compositionally biased region" description="Low complexity" evidence="1">
    <location>
        <begin position="708"/>
        <end position="719"/>
    </location>
</feature>
<accession>A0A0G4HJZ9</accession>
<feature type="compositionally biased region" description="Low complexity" evidence="1">
    <location>
        <begin position="40"/>
        <end position="54"/>
    </location>
</feature>
<gene>
    <name evidence="2" type="ORF">Cvel_28433</name>
</gene>
<protein>
    <submittedName>
        <fullName evidence="2">Uncharacterized protein</fullName>
    </submittedName>
</protein>